<feature type="compositionally biased region" description="Low complexity" evidence="1">
    <location>
        <begin position="15"/>
        <end position="25"/>
    </location>
</feature>
<evidence type="ECO:0000256" key="1">
    <source>
        <dbReference type="SAM" id="MobiDB-lite"/>
    </source>
</evidence>
<dbReference type="OrthoDB" id="2662268at2759"/>
<organism evidence="2 3">
    <name type="scientific">Gymnopus androsaceus JB14</name>
    <dbReference type="NCBI Taxonomy" id="1447944"/>
    <lineage>
        <taxon>Eukaryota</taxon>
        <taxon>Fungi</taxon>
        <taxon>Dikarya</taxon>
        <taxon>Basidiomycota</taxon>
        <taxon>Agaricomycotina</taxon>
        <taxon>Agaricomycetes</taxon>
        <taxon>Agaricomycetidae</taxon>
        <taxon>Agaricales</taxon>
        <taxon>Marasmiineae</taxon>
        <taxon>Omphalotaceae</taxon>
        <taxon>Gymnopus</taxon>
    </lineage>
</organism>
<accession>A0A6A4I1F3</accession>
<feature type="region of interest" description="Disordered" evidence="1">
    <location>
        <begin position="1"/>
        <end position="57"/>
    </location>
</feature>
<reference evidence="2" key="1">
    <citation type="journal article" date="2019" name="Environ. Microbiol.">
        <title>Fungal ecological strategies reflected in gene transcription - a case study of two litter decomposers.</title>
        <authorList>
            <person name="Barbi F."/>
            <person name="Kohler A."/>
            <person name="Barry K."/>
            <person name="Baskaran P."/>
            <person name="Daum C."/>
            <person name="Fauchery L."/>
            <person name="Ihrmark K."/>
            <person name="Kuo A."/>
            <person name="LaButti K."/>
            <person name="Lipzen A."/>
            <person name="Morin E."/>
            <person name="Grigoriev I.V."/>
            <person name="Henrissat B."/>
            <person name="Lindahl B."/>
            <person name="Martin F."/>
        </authorList>
    </citation>
    <scope>NUCLEOTIDE SEQUENCE</scope>
    <source>
        <strain evidence="2">JB14</strain>
    </source>
</reference>
<gene>
    <name evidence="2" type="ORF">BT96DRAFT_955715</name>
</gene>
<name>A0A6A4I1F3_9AGAR</name>
<protein>
    <submittedName>
        <fullName evidence="2">Uncharacterized protein</fullName>
    </submittedName>
</protein>
<dbReference type="EMBL" id="ML769419">
    <property type="protein sequence ID" value="KAE9404181.1"/>
    <property type="molecule type" value="Genomic_DNA"/>
</dbReference>
<dbReference type="Proteomes" id="UP000799118">
    <property type="component" value="Unassembled WGS sequence"/>
</dbReference>
<keyword evidence="3" id="KW-1185">Reference proteome</keyword>
<evidence type="ECO:0000313" key="3">
    <source>
        <dbReference type="Proteomes" id="UP000799118"/>
    </source>
</evidence>
<dbReference type="AlphaFoldDB" id="A0A6A4I1F3"/>
<evidence type="ECO:0000313" key="2">
    <source>
        <dbReference type="EMBL" id="KAE9404181.1"/>
    </source>
</evidence>
<proteinExistence type="predicted"/>
<sequence length="205" mass="23237">MSQYVNPLHPSVRPSNTSTYSSLSSANQGSYPPSTFTAPNRKRVPQSPYAPSGKWQSASGRMQPLYNPISFDYKGYSKQGFPMQELCVRGEYALEQMMQDAKDLVLAHASHLRKITIHIRWPGYEHTEWTRSIEVVTSRGPISRAALAQAIAFNFGRFFEKAQLERPQSPQWRIGHGGITFDKLILVSLWNPFEDAWQADVAVDF</sequence>
<feature type="compositionally biased region" description="Polar residues" evidence="1">
    <location>
        <begin position="26"/>
        <end position="38"/>
    </location>
</feature>